<name>A0A2T8HF37_9SPHI</name>
<dbReference type="RefSeq" id="WP_116777086.1">
    <property type="nucleotide sequence ID" value="NZ_QDKG01000008.1"/>
</dbReference>
<reference evidence="2 3" key="1">
    <citation type="submission" date="2018-04" db="EMBL/GenBank/DDBJ databases">
        <title>Sphingobacterium cortibacter sp. nov.</title>
        <authorList>
            <person name="Li Y."/>
        </authorList>
    </citation>
    <scope>NUCLEOTIDE SEQUENCE [LARGE SCALE GENOMIC DNA]</scope>
    <source>
        <strain evidence="2 3">2c-3</strain>
    </source>
</reference>
<dbReference type="InterPro" id="IPR002372">
    <property type="entry name" value="PQQ_rpt_dom"/>
</dbReference>
<organism evidence="2 3">
    <name type="scientific">Sphingobacterium corticibacter</name>
    <dbReference type="NCBI Taxonomy" id="2171749"/>
    <lineage>
        <taxon>Bacteria</taxon>
        <taxon>Pseudomonadati</taxon>
        <taxon>Bacteroidota</taxon>
        <taxon>Sphingobacteriia</taxon>
        <taxon>Sphingobacteriales</taxon>
        <taxon>Sphingobacteriaceae</taxon>
        <taxon>Sphingobacterium</taxon>
    </lineage>
</organism>
<proteinExistence type="predicted"/>
<dbReference type="EMBL" id="QDKG01000008">
    <property type="protein sequence ID" value="PVH24051.1"/>
    <property type="molecule type" value="Genomic_DNA"/>
</dbReference>
<feature type="domain" description="Pyrrolo-quinoline quinone repeat" evidence="1">
    <location>
        <begin position="560"/>
        <end position="709"/>
    </location>
</feature>
<sequence>MKGTIIVSVVLFIAVVAASIFYFTGLGSAQKDMTKPLTFLPDETLLIAAFKNEETTDNIFKDYEVFDALLGFEQKDNIDDLKQQLMRSPALTSHLSGTEVYVSFHHVDKSIEMLFTIPTVEPLKNNAVNNTLAQLSDKYQFTTLDTLGQRIFALRADSSDITWYAAYHADIFFVSPALPILEKVLDKRHPKLSRQQINFFLEHTNRNVPLSFYFSHQQIDSLSKKFQRNRPGDFMKQFMGLDGQSTWNINYKQDALMLTGESELSKTEKSYLALFASQQKTTQRLYQYFPANTALYLEYSVSDLRHYRQDLEKYLTSKPNQKRILDQLENTRSSRPKIITGFEAAVGNEFATAELNNGDYLGFLSLRDSSALDGMLPELAENAGDGVYRFKYEHLLYAYYGDAFQTFQRPYFTIVDDVLVFANQSATLNNYRRQRQNSDLLVGTLGFKNYQRMQGDEANVTFFLHTKNAGRMLNNNLVRPFAQNFRNTEKFGYQDFYSWSVQLMGNGGDFISSIYGIYKSSTALGASPEWTYSFDNRLITRPYVFEHSDTSQFILAQEQDHTIHAIHPTGKKMWSTVFSGRVIGDMIQIPDRSILLVTDRNRLYRFDPNGDGLPGFSLGLPEEPTASPVVLTIDRRDVILVSLSDRLVAYDMEGNALSNWSSIPVSGRLLPGIFLAKDEIVVGSTSGKVYYFNSSGQITQEIAAPNEATFKNSLGHISSASAEDVFVTTDASGNYYRYSKSGGVSKTAIAGLSQNHRAFFASLSASNAPDMIVIDDSKLGVYQTTDSTALRYSQGFTKDIYSAPMLFPISQTTMQLGISIPSNNLIYVFTENGGVLDGFPVESLPLFYYGRINYNSDNYLLSTKRDHKLYAYKH</sequence>
<gene>
    <name evidence="2" type="ORF">DC487_16545</name>
</gene>
<evidence type="ECO:0000259" key="1">
    <source>
        <dbReference type="Pfam" id="PF13360"/>
    </source>
</evidence>
<comment type="caution">
    <text evidence="2">The sequence shown here is derived from an EMBL/GenBank/DDBJ whole genome shotgun (WGS) entry which is preliminary data.</text>
</comment>
<dbReference type="Gene3D" id="2.130.10.10">
    <property type="entry name" value="YVTN repeat-like/Quinoprotein amine dehydrogenase"/>
    <property type="match status" value="1"/>
</dbReference>
<evidence type="ECO:0000313" key="3">
    <source>
        <dbReference type="Proteomes" id="UP000245627"/>
    </source>
</evidence>
<evidence type="ECO:0000313" key="2">
    <source>
        <dbReference type="EMBL" id="PVH24051.1"/>
    </source>
</evidence>
<accession>A0A2T8HF37</accession>
<dbReference type="OrthoDB" id="1093345at2"/>
<keyword evidence="3" id="KW-1185">Reference proteome</keyword>
<protein>
    <recommendedName>
        <fullName evidence="1">Pyrrolo-quinoline quinone repeat domain-containing protein</fullName>
    </recommendedName>
</protein>
<dbReference type="Proteomes" id="UP000245627">
    <property type="component" value="Unassembled WGS sequence"/>
</dbReference>
<dbReference type="SUPFAM" id="SSF63825">
    <property type="entry name" value="YWTD domain"/>
    <property type="match status" value="1"/>
</dbReference>
<dbReference type="InterPro" id="IPR015943">
    <property type="entry name" value="WD40/YVTN_repeat-like_dom_sf"/>
</dbReference>
<dbReference type="AlphaFoldDB" id="A0A2T8HF37"/>
<dbReference type="Pfam" id="PF13360">
    <property type="entry name" value="PQQ_2"/>
    <property type="match status" value="1"/>
</dbReference>